<evidence type="ECO:0000313" key="4">
    <source>
        <dbReference type="Proteomes" id="UP000682005"/>
    </source>
</evidence>
<reference evidence="1 3" key="1">
    <citation type="submission" date="2015-07" db="EMBL/GenBank/DDBJ databases">
        <authorList>
            <person name="Noorani M."/>
        </authorList>
    </citation>
    <scope>NUCLEOTIDE SEQUENCE [LARGE SCALE GENOMIC DNA]</scope>
    <source>
        <strain evidence="1 3">W1435</strain>
    </source>
</reference>
<protein>
    <submittedName>
        <fullName evidence="1">Uncharacterized protein</fullName>
    </submittedName>
</protein>
<accession>A0A0K1NJT4</accession>
<dbReference type="OrthoDB" id="1054637at2"/>
<dbReference type="KEGG" id="pfus:ADJ77_06075"/>
<gene>
    <name evidence="1" type="ORF">ADJ77_06075</name>
    <name evidence="2" type="ORF">J5A51_05785</name>
</gene>
<organism evidence="1 3">
    <name type="scientific">Prevotella fusca JCM 17724</name>
    <dbReference type="NCBI Taxonomy" id="1236517"/>
    <lineage>
        <taxon>Bacteria</taxon>
        <taxon>Pseudomonadati</taxon>
        <taxon>Bacteroidota</taxon>
        <taxon>Bacteroidia</taxon>
        <taxon>Bacteroidales</taxon>
        <taxon>Prevotellaceae</taxon>
        <taxon>Prevotella</taxon>
    </lineage>
</organism>
<keyword evidence="4" id="KW-1185">Reference proteome</keyword>
<dbReference type="eggNOG" id="ENOG5033PT6">
    <property type="taxonomic scope" value="Bacteria"/>
</dbReference>
<dbReference type="AlphaFoldDB" id="A0A0K1NJT4"/>
<dbReference type="RefSeq" id="WP_042740807.1">
    <property type="nucleotide sequence ID" value="NZ_BAKO01000003.1"/>
</dbReference>
<evidence type="ECO:0000313" key="1">
    <source>
        <dbReference type="EMBL" id="AKU69362.1"/>
    </source>
</evidence>
<reference evidence="2 4" key="2">
    <citation type="submission" date="2021-03" db="EMBL/GenBank/DDBJ databases">
        <title>Human Oral Microbial Genomes.</title>
        <authorList>
            <person name="Johnston C.D."/>
            <person name="Chen T."/>
            <person name="Dewhirst F.E."/>
        </authorList>
    </citation>
    <scope>NUCLEOTIDE SEQUENCE [LARGE SCALE GENOMIC DNA]</scope>
    <source>
        <strain evidence="2 4">W1435</strain>
    </source>
</reference>
<proteinExistence type="predicted"/>
<dbReference type="EMBL" id="CP072370">
    <property type="protein sequence ID" value="QUB86992.1"/>
    <property type="molecule type" value="Genomic_DNA"/>
</dbReference>
<evidence type="ECO:0000313" key="2">
    <source>
        <dbReference type="EMBL" id="QUB86992.1"/>
    </source>
</evidence>
<dbReference type="Proteomes" id="UP000682005">
    <property type="component" value="Chromosome 1"/>
</dbReference>
<sequence length="1212" mass="135367">MEKLSSLLKRGRRLDVLQRLALLLIMLSSFAVSKAQNVTISPNSGKLVAGFTYDIEIGFEHGWSSLWRHNQLPLTLTVSDKTDLVEGGQLKDPAGNISLDASQGQYVVMGGKTVTTSMNISLPKGFRFTGYRIVLLNNINNKTVNTMNIAGMKKIMYETDRNFNINSPKAKTQTMGSSNENTEYVIERTSNNNTDMGNNLYFYFWRERDEFYGATIKSCELYFTAEGPFQADVAPGSPSMIINEGVNMVDVPFTTSKLDLGAIKPNVKNGKTYFSYDYRNVRELMASNILYQESAVTSEKKLPAVAGAGDIQALRNDGNLYFAVGNNTYYIETPTLTKSQDGTDIPLGYRITGAKVKYRYGSSAAQSNITYNDGFYITVVKGGWKKKTYYLQTDGKWKESKRVAWKLTGTNSGKLYSGNNYLYIHDTGGKYYLYSTNDAAKASSFEKIGDNIASLIKNSTYYLYMPDKDDFAQLKVNSSYAAKLTTARGTAVNPTFTPSPYTLKVYAADKNVPYQEINVTEGVEGTIEVPNLNNDAVKFEVSGLASDTKALVTFELTLEALDPFVNSIDIICHSLKADGPTLMQQFTSNDFQVSGGKFLFYVPKDFMGDQQKCKFTFENLYSKYGDATYPNGTDQRHARYYFVKSDYYNSFGDGKQYTTTGNENASDKINTKMCGDKPFKYSNIDELNNNNTGATPTTLKEYPYSEALYQSQGGTFTENIEIAINNSKECYLFTGDETRWNVAPTTAMEHRYYAYYLMDIKLVVKDYKAKCELTKLYDNTCYNLDGIDTDKPMYGGKFIALDAETGQKIPAGNAYLTVPMMHQALKNALYGGNGEQGVGATGKQVLYLDYTDLYSVHIPNKAEMNEMKDKLNPNCLLYFPERSSYNEDNYIQKTKSGDFRACKNIVITDRQPFYAPYKITVPNENYATYKREITIPKNGKVAHASIILPFTLSLVNGVHTNTTTDGCSFKVTKMRPTNCLVLDNSEDTSARNYYGSAKFDLVEGNNTEANVPYMVEVTNAPQDEKISFIATQYGSDVMASTGALDNPKYTYKGENATGTIAGSKYNFTNYGSYSGVKVDRNASSVFYFARNMFLSSKNLLPSYQYVYVYPFRAYYLYNRSSQGSKEMIGFEVVTDDAEWETTGITDLTLEADLALQAGKGYITATAKKSVHFDIYNTNGMKVEAVTLNAGESRMMLLPAGLYIVNGKKIIVN</sequence>
<evidence type="ECO:0000313" key="3">
    <source>
        <dbReference type="Proteomes" id="UP000060345"/>
    </source>
</evidence>
<dbReference type="Proteomes" id="UP000060345">
    <property type="component" value="Chromosome 1"/>
</dbReference>
<name>A0A0K1NJT4_9BACT</name>
<dbReference type="EMBL" id="CP012074">
    <property type="protein sequence ID" value="AKU69362.1"/>
    <property type="molecule type" value="Genomic_DNA"/>
</dbReference>